<accession>A0ABQ1YLT4</accession>
<reference evidence="3" key="1">
    <citation type="journal article" date="2019" name="Int. J. Syst. Evol. Microbiol.">
        <title>The Global Catalogue of Microorganisms (GCM) 10K type strain sequencing project: providing services to taxonomists for standard genome sequencing and annotation.</title>
        <authorList>
            <consortium name="The Broad Institute Genomics Platform"/>
            <consortium name="The Broad Institute Genome Sequencing Center for Infectious Disease"/>
            <person name="Wu L."/>
            <person name="Ma J."/>
        </authorList>
    </citation>
    <scope>NUCLEOTIDE SEQUENCE [LARGE SCALE GENOMIC DNA]</scope>
    <source>
        <strain evidence="3">CGMCC 1.12769</strain>
    </source>
</reference>
<dbReference type="RefSeq" id="WP_188541086.1">
    <property type="nucleotide sequence ID" value="NZ_BMFT01000002.1"/>
</dbReference>
<name>A0ABQ1YLT4_9BACL</name>
<feature type="domain" description="Cadherin-like beta-sandwich-like" evidence="1">
    <location>
        <begin position="38"/>
        <end position="84"/>
    </location>
</feature>
<dbReference type="Pfam" id="PF12733">
    <property type="entry name" value="Cadherin-like"/>
    <property type="match status" value="1"/>
</dbReference>
<proteinExistence type="predicted"/>
<evidence type="ECO:0000313" key="2">
    <source>
        <dbReference type="EMBL" id="GGH30957.1"/>
    </source>
</evidence>
<dbReference type="InterPro" id="IPR025883">
    <property type="entry name" value="Cadherin-like_domain"/>
</dbReference>
<evidence type="ECO:0000259" key="1">
    <source>
        <dbReference type="Pfam" id="PF12733"/>
    </source>
</evidence>
<organism evidence="2 3">
    <name type="scientific">Paenibacillus segetis</name>
    <dbReference type="NCBI Taxonomy" id="1325360"/>
    <lineage>
        <taxon>Bacteria</taxon>
        <taxon>Bacillati</taxon>
        <taxon>Bacillota</taxon>
        <taxon>Bacilli</taxon>
        <taxon>Bacillales</taxon>
        <taxon>Paenibacillaceae</taxon>
        <taxon>Paenibacillus</taxon>
    </lineage>
</organism>
<evidence type="ECO:0000313" key="3">
    <source>
        <dbReference type="Proteomes" id="UP000659344"/>
    </source>
</evidence>
<gene>
    <name evidence="2" type="ORF">GCM10008013_34390</name>
</gene>
<protein>
    <recommendedName>
        <fullName evidence="1">Cadherin-like beta-sandwich-like domain-containing protein</fullName>
    </recommendedName>
</protein>
<sequence length="84" mass="8603">MRKKAKQFRVSMLVFLLIVALLPGLSGGQVYASSSADLSDLTLSSGTLSPAFGAGTTSYTVSVDNSVSSLTVTSTTADPTATVR</sequence>
<dbReference type="EMBL" id="BMFT01000002">
    <property type="protein sequence ID" value="GGH30957.1"/>
    <property type="molecule type" value="Genomic_DNA"/>
</dbReference>
<keyword evidence="3" id="KW-1185">Reference proteome</keyword>
<comment type="caution">
    <text evidence="2">The sequence shown here is derived from an EMBL/GenBank/DDBJ whole genome shotgun (WGS) entry which is preliminary data.</text>
</comment>
<dbReference type="Proteomes" id="UP000659344">
    <property type="component" value="Unassembled WGS sequence"/>
</dbReference>